<dbReference type="PANTHER" id="PTHR30419">
    <property type="entry name" value="HTH-TYPE TRANSCRIPTIONAL REGULATOR YBHD"/>
    <property type="match status" value="1"/>
</dbReference>
<dbReference type="InterPro" id="IPR036390">
    <property type="entry name" value="WH_DNA-bd_sf"/>
</dbReference>
<dbReference type="PANTHER" id="PTHR30419:SF25">
    <property type="entry name" value="HTH-TYPE TRANSCRIPTIONAL REGULATOR YTLI"/>
    <property type="match status" value="1"/>
</dbReference>
<dbReference type="InterPro" id="IPR000847">
    <property type="entry name" value="LysR_HTH_N"/>
</dbReference>
<dbReference type="PROSITE" id="PS50931">
    <property type="entry name" value="HTH_LYSR"/>
    <property type="match status" value="1"/>
</dbReference>
<dbReference type="InterPro" id="IPR050950">
    <property type="entry name" value="HTH-type_LysR_regulators"/>
</dbReference>
<dbReference type="Pfam" id="PF00126">
    <property type="entry name" value="HTH_1"/>
    <property type="match status" value="1"/>
</dbReference>
<comment type="similarity">
    <text evidence="1">Belongs to the LysR transcriptional regulatory family.</text>
</comment>
<evidence type="ECO:0000259" key="5">
    <source>
        <dbReference type="PROSITE" id="PS50931"/>
    </source>
</evidence>
<sequence>MDIRGIKTFQMIVKLGSFQRAADELQYGQSTVTMHIQKLEMDLGVKLLDRGKKLNLTEAGRLFLEKSDLLLKDYDFLSNTMIDFLKGEAGFIRLGVMEPTASYRLPQILAPFMQQYAKVQISIQIGNTTVLNQMLIDNEIDLAICTTPESGLSSAFEPLFVEQLGLLIPENHGLAAKDMIYLHDLQNEKLLITTSVCPYRKKLESSLLEKGGSPYNGMEIGNMAALKYYVEANFGVAVVPLITVTPPPKGTVLKAIQDLDSGLVTGILRRQEGSLSSSATERLITVLKKGLLAM</sequence>
<dbReference type="InterPro" id="IPR036388">
    <property type="entry name" value="WH-like_DNA-bd_sf"/>
</dbReference>
<dbReference type="SUPFAM" id="SSF46785">
    <property type="entry name" value="Winged helix' DNA-binding domain"/>
    <property type="match status" value="1"/>
</dbReference>
<proteinExistence type="inferred from homology"/>
<reference evidence="6" key="1">
    <citation type="submission" date="2020-03" db="EMBL/GenBank/DDBJ databases">
        <title>Draft sequencing of Paenibacilllus sp. S3N08.</title>
        <authorList>
            <person name="Kim D.-U."/>
        </authorList>
    </citation>
    <scope>NUCLEOTIDE SEQUENCE</scope>
    <source>
        <strain evidence="6">S3N08</strain>
    </source>
</reference>
<dbReference type="CDD" id="cd05466">
    <property type="entry name" value="PBP2_LTTR_substrate"/>
    <property type="match status" value="1"/>
</dbReference>
<evidence type="ECO:0000256" key="3">
    <source>
        <dbReference type="ARBA" id="ARBA00023125"/>
    </source>
</evidence>
<dbReference type="InterPro" id="IPR005119">
    <property type="entry name" value="LysR_subst-bd"/>
</dbReference>
<comment type="caution">
    <text evidence="6">The sequence shown here is derived from an EMBL/GenBank/DDBJ whole genome shotgun (WGS) entry which is preliminary data.</text>
</comment>
<keyword evidence="3" id="KW-0238">DNA-binding</keyword>
<dbReference type="Gene3D" id="3.40.190.290">
    <property type="match status" value="1"/>
</dbReference>
<organism evidence="6 7">
    <name type="scientific">Paenibacillus agricola</name>
    <dbReference type="NCBI Taxonomy" id="2716264"/>
    <lineage>
        <taxon>Bacteria</taxon>
        <taxon>Bacillati</taxon>
        <taxon>Bacillota</taxon>
        <taxon>Bacilli</taxon>
        <taxon>Bacillales</taxon>
        <taxon>Paenibacillaceae</taxon>
        <taxon>Paenibacillus</taxon>
    </lineage>
</organism>
<dbReference type="Pfam" id="PF03466">
    <property type="entry name" value="LysR_substrate"/>
    <property type="match status" value="1"/>
</dbReference>
<dbReference type="Proteomes" id="UP001165962">
    <property type="component" value="Unassembled WGS sequence"/>
</dbReference>
<evidence type="ECO:0000313" key="7">
    <source>
        <dbReference type="Proteomes" id="UP001165962"/>
    </source>
</evidence>
<evidence type="ECO:0000256" key="1">
    <source>
        <dbReference type="ARBA" id="ARBA00009437"/>
    </source>
</evidence>
<feature type="domain" description="HTH lysR-type" evidence="5">
    <location>
        <begin position="1"/>
        <end position="57"/>
    </location>
</feature>
<protein>
    <submittedName>
        <fullName evidence="6">LysR family transcriptional regulator</fullName>
    </submittedName>
</protein>
<keyword evidence="4" id="KW-0804">Transcription</keyword>
<name>A0ABX0J2Q9_9BACL</name>
<gene>
    <name evidence="6" type="ORF">G9U52_04860</name>
</gene>
<evidence type="ECO:0000313" key="6">
    <source>
        <dbReference type="EMBL" id="NHN29157.1"/>
    </source>
</evidence>
<dbReference type="EMBL" id="JAAOIW010000002">
    <property type="protein sequence ID" value="NHN29157.1"/>
    <property type="molecule type" value="Genomic_DNA"/>
</dbReference>
<dbReference type="RefSeq" id="WP_166146889.1">
    <property type="nucleotide sequence ID" value="NZ_JAAOIW010000002.1"/>
</dbReference>
<keyword evidence="7" id="KW-1185">Reference proteome</keyword>
<evidence type="ECO:0000256" key="4">
    <source>
        <dbReference type="ARBA" id="ARBA00023163"/>
    </source>
</evidence>
<dbReference type="SUPFAM" id="SSF53850">
    <property type="entry name" value="Periplasmic binding protein-like II"/>
    <property type="match status" value="1"/>
</dbReference>
<evidence type="ECO:0000256" key="2">
    <source>
        <dbReference type="ARBA" id="ARBA00023015"/>
    </source>
</evidence>
<accession>A0ABX0J2Q9</accession>
<dbReference type="Gene3D" id="1.10.10.10">
    <property type="entry name" value="Winged helix-like DNA-binding domain superfamily/Winged helix DNA-binding domain"/>
    <property type="match status" value="1"/>
</dbReference>
<keyword evidence="2" id="KW-0805">Transcription regulation</keyword>